<dbReference type="RefSeq" id="WP_068622557.1">
    <property type="nucleotide sequence ID" value="NZ_FJNB01000007.1"/>
</dbReference>
<evidence type="ECO:0000256" key="4">
    <source>
        <dbReference type="PIRSR" id="PIRSR620019-2"/>
    </source>
</evidence>
<dbReference type="Gene3D" id="2.160.10.10">
    <property type="entry name" value="Hexapeptide repeat proteins"/>
    <property type="match status" value="2"/>
</dbReference>
<evidence type="ECO:0000313" key="9">
    <source>
        <dbReference type="Proteomes" id="UP000199280"/>
    </source>
</evidence>
<dbReference type="Proteomes" id="UP000199280">
    <property type="component" value="Unassembled WGS sequence"/>
</dbReference>
<dbReference type="InterPro" id="IPR018357">
    <property type="entry name" value="Hexapep_transf_CS"/>
</dbReference>
<protein>
    <submittedName>
        <fullName evidence="7">Sugar O-acyltransferase, sialic acid O-acetyltransferase NeuD family</fullName>
    </submittedName>
</protein>
<dbReference type="Pfam" id="PF17836">
    <property type="entry name" value="PglD_N"/>
    <property type="match status" value="1"/>
</dbReference>
<dbReference type="InterPro" id="IPR041561">
    <property type="entry name" value="PglD_N"/>
</dbReference>
<feature type="domain" description="PglD N-terminal" evidence="5">
    <location>
        <begin position="3"/>
        <end position="75"/>
    </location>
</feature>
<sequence length="212" mass="21993">MKKLLIVGAGGLGRETYQWAVDQEKAEKRWDAIGFLDDNLHALDNYKLSAEIVGTVKDYEPKAGEEVICAIGDAEIIAGLCPVLVDKGAVFTTVVHPTALLADTCDIGKGVIVGPYAIISTDAKIADFSVVNSYVSVGHDVSVGKGCVISGFSDLMGFSALEEGVFLGGGARLLPSVRVAANARVGAGSIVLKNVKANTTVFGNPAKTISAP</sequence>
<dbReference type="AlphaFoldDB" id="A0A143YPA9"/>
<keyword evidence="9" id="KW-1185">Reference proteome</keyword>
<evidence type="ECO:0000313" key="6">
    <source>
        <dbReference type="EMBL" id="CZQ94029.1"/>
    </source>
</evidence>
<feature type="active site" description="Proton acceptor" evidence="3">
    <location>
        <position position="139"/>
    </location>
</feature>
<name>A0A143YPA9_9LACT</name>
<reference evidence="6 8" key="1">
    <citation type="submission" date="2016-02" db="EMBL/GenBank/DDBJ databases">
        <authorList>
            <person name="Wen L."/>
            <person name="He K."/>
            <person name="Yang H."/>
        </authorList>
    </citation>
    <scope>NUCLEOTIDE SEQUENCE [LARGE SCALE GENOMIC DNA]</scope>
    <source>
        <strain evidence="6">Trichococcus_R210</strain>
    </source>
</reference>
<evidence type="ECO:0000313" key="8">
    <source>
        <dbReference type="Proteomes" id="UP000076878"/>
    </source>
</evidence>
<dbReference type="Proteomes" id="UP000076878">
    <property type="component" value="Unassembled WGS sequence"/>
</dbReference>
<dbReference type="InterPro" id="IPR050179">
    <property type="entry name" value="Trans_hexapeptide_repeat"/>
</dbReference>
<dbReference type="CDD" id="cd03360">
    <property type="entry name" value="LbH_AT_putative"/>
    <property type="match status" value="1"/>
</dbReference>
<dbReference type="PANTHER" id="PTHR43300">
    <property type="entry name" value="ACETYLTRANSFERASE"/>
    <property type="match status" value="1"/>
</dbReference>
<organism evidence="6 8">
    <name type="scientific">Trichococcus ilyis</name>
    <dbReference type="NCBI Taxonomy" id="640938"/>
    <lineage>
        <taxon>Bacteria</taxon>
        <taxon>Bacillati</taxon>
        <taxon>Bacillota</taxon>
        <taxon>Bacilli</taxon>
        <taxon>Lactobacillales</taxon>
        <taxon>Carnobacteriaceae</taxon>
        <taxon>Trichococcus</taxon>
    </lineage>
</organism>
<evidence type="ECO:0000256" key="3">
    <source>
        <dbReference type="PIRSR" id="PIRSR620019-1"/>
    </source>
</evidence>
<feature type="binding site" evidence="4">
    <location>
        <position position="72"/>
    </location>
    <ligand>
        <name>substrate</name>
    </ligand>
</feature>
<evidence type="ECO:0000259" key="5">
    <source>
        <dbReference type="Pfam" id="PF17836"/>
    </source>
</evidence>
<dbReference type="SUPFAM" id="SSF51161">
    <property type="entry name" value="Trimeric LpxA-like enzymes"/>
    <property type="match status" value="1"/>
</dbReference>
<proteinExistence type="predicted"/>
<dbReference type="Gene3D" id="3.40.50.20">
    <property type="match status" value="1"/>
</dbReference>
<reference evidence="7 9" key="2">
    <citation type="submission" date="2016-10" db="EMBL/GenBank/DDBJ databases">
        <authorList>
            <person name="Varghese N."/>
            <person name="Submissions S."/>
        </authorList>
    </citation>
    <scope>NUCLEOTIDE SEQUENCE [LARGE SCALE GENOMIC DNA]</scope>
    <source>
        <strain evidence="7 9">DSM 22150</strain>
    </source>
</reference>
<dbReference type="PROSITE" id="PS00101">
    <property type="entry name" value="HEXAPEP_TRANSFERASES"/>
    <property type="match status" value="1"/>
</dbReference>
<evidence type="ECO:0000313" key="7">
    <source>
        <dbReference type="EMBL" id="SEJ00136.1"/>
    </source>
</evidence>
<keyword evidence="1" id="KW-0808">Transferase</keyword>
<evidence type="ECO:0000256" key="1">
    <source>
        <dbReference type="ARBA" id="ARBA00022679"/>
    </source>
</evidence>
<dbReference type="EMBL" id="FNYT01000006">
    <property type="protein sequence ID" value="SEJ00136.1"/>
    <property type="molecule type" value="Genomic_DNA"/>
</dbReference>
<dbReference type="EMBL" id="FJNB01000007">
    <property type="protein sequence ID" value="CZQ94029.1"/>
    <property type="molecule type" value="Genomic_DNA"/>
</dbReference>
<accession>A0A143YPA9</accession>
<evidence type="ECO:0000256" key="2">
    <source>
        <dbReference type="ARBA" id="ARBA00022737"/>
    </source>
</evidence>
<dbReference type="PANTHER" id="PTHR43300:SF7">
    <property type="entry name" value="UDP-N-ACETYLBACILLOSAMINE N-ACETYLTRANSFERASE"/>
    <property type="match status" value="1"/>
</dbReference>
<dbReference type="GO" id="GO:0016740">
    <property type="term" value="F:transferase activity"/>
    <property type="evidence" value="ECO:0007669"/>
    <property type="project" value="UniProtKB-KW"/>
</dbReference>
<dbReference type="NCBIfam" id="TIGR03570">
    <property type="entry name" value="NeuD_NnaD"/>
    <property type="match status" value="1"/>
</dbReference>
<gene>
    <name evidence="7" type="ORF">SAMN05216375_10634</name>
    <name evidence="6" type="ORF">TR210_1184</name>
</gene>
<dbReference type="STRING" id="640938.TR210_1184"/>
<dbReference type="InterPro" id="IPR020019">
    <property type="entry name" value="AcTrfase_PglD-like"/>
</dbReference>
<keyword evidence="2" id="KW-0677">Repeat</keyword>
<dbReference type="InterPro" id="IPR011004">
    <property type="entry name" value="Trimer_LpxA-like_sf"/>
</dbReference>
<feature type="site" description="Increases basicity of active site His" evidence="3">
    <location>
        <position position="140"/>
    </location>
</feature>